<evidence type="ECO:0000313" key="2">
    <source>
        <dbReference type="Proteomes" id="UP000492821"/>
    </source>
</evidence>
<keyword evidence="2" id="KW-1185">Reference proteome</keyword>
<evidence type="ECO:0000259" key="1">
    <source>
        <dbReference type="Pfam" id="PF00188"/>
    </source>
</evidence>
<dbReference type="SUPFAM" id="SSF55797">
    <property type="entry name" value="PR-1-like"/>
    <property type="match status" value="1"/>
</dbReference>
<proteinExistence type="predicted"/>
<reference evidence="3" key="2">
    <citation type="submission" date="2020-10" db="UniProtKB">
        <authorList>
            <consortium name="WormBaseParasite"/>
        </authorList>
    </citation>
    <scope>IDENTIFICATION</scope>
</reference>
<evidence type="ECO:0000313" key="3">
    <source>
        <dbReference type="WBParaSite" id="Pan_g19087.t1"/>
    </source>
</evidence>
<feature type="domain" description="SCP" evidence="1">
    <location>
        <begin position="1"/>
        <end position="117"/>
    </location>
</feature>
<accession>A0A7E4VDB1</accession>
<dbReference type="InterPro" id="IPR035940">
    <property type="entry name" value="CAP_sf"/>
</dbReference>
<reference evidence="2" key="1">
    <citation type="journal article" date="2013" name="Genetics">
        <title>The draft genome and transcriptome of Panagrellus redivivus are shaped by the harsh demands of a free-living lifestyle.</title>
        <authorList>
            <person name="Srinivasan J."/>
            <person name="Dillman A.R."/>
            <person name="Macchietto M.G."/>
            <person name="Heikkinen L."/>
            <person name="Lakso M."/>
            <person name="Fracchia K.M."/>
            <person name="Antoshechkin I."/>
            <person name="Mortazavi A."/>
            <person name="Wong G."/>
            <person name="Sternberg P.W."/>
        </authorList>
    </citation>
    <scope>NUCLEOTIDE SEQUENCE [LARGE SCALE GENOMIC DNA]</scope>
    <source>
        <strain evidence="2">MT8872</strain>
    </source>
</reference>
<dbReference type="Gene3D" id="3.40.33.10">
    <property type="entry name" value="CAP"/>
    <property type="match status" value="1"/>
</dbReference>
<organism evidence="2 3">
    <name type="scientific">Panagrellus redivivus</name>
    <name type="common">Microworm</name>
    <dbReference type="NCBI Taxonomy" id="6233"/>
    <lineage>
        <taxon>Eukaryota</taxon>
        <taxon>Metazoa</taxon>
        <taxon>Ecdysozoa</taxon>
        <taxon>Nematoda</taxon>
        <taxon>Chromadorea</taxon>
        <taxon>Rhabditida</taxon>
        <taxon>Tylenchina</taxon>
        <taxon>Panagrolaimomorpha</taxon>
        <taxon>Panagrolaimoidea</taxon>
        <taxon>Panagrolaimidae</taxon>
        <taxon>Panagrellus</taxon>
    </lineage>
</organism>
<dbReference type="WBParaSite" id="Pan_g19087.t1">
    <property type="protein sequence ID" value="Pan_g19087.t1"/>
    <property type="gene ID" value="Pan_g19087"/>
</dbReference>
<dbReference type="Proteomes" id="UP000492821">
    <property type="component" value="Unassembled WGS sequence"/>
</dbReference>
<name>A0A7E4VDB1_PANRE</name>
<protein>
    <submittedName>
        <fullName evidence="3">SCP domain-containing protein</fullName>
    </submittedName>
</protein>
<dbReference type="Pfam" id="PF00188">
    <property type="entry name" value="CAP"/>
    <property type="match status" value="1"/>
</dbReference>
<dbReference type="InterPro" id="IPR014044">
    <property type="entry name" value="CAP_dom"/>
</dbReference>
<sequence>MLRVSYSCEAEKAAAVEVAKCHKINANVTHASYNTIGFNDIKDDKKRVDNAYYRAIHSIYNYVKNRDDFTYNPNTMLLDKPAYSPPGTKMAAAGLSSSVTKIGCAYKVCPSGDKFDHSVICFTEPKIDMSKKLPPLYEPGASCAYDAECTAEGYDKCDRYLMLCTTEDDEDGLGSWSGASSYSTVAAIGAVLAVALLERLF</sequence>
<dbReference type="AlphaFoldDB" id="A0A7E4VDB1"/>